<evidence type="ECO:0000313" key="3">
    <source>
        <dbReference type="Proteomes" id="UP000041254"/>
    </source>
</evidence>
<organism evidence="2 3">
    <name type="scientific">Vitrella brassicaformis (strain CCMP3155)</name>
    <dbReference type="NCBI Taxonomy" id="1169540"/>
    <lineage>
        <taxon>Eukaryota</taxon>
        <taxon>Sar</taxon>
        <taxon>Alveolata</taxon>
        <taxon>Colpodellida</taxon>
        <taxon>Vitrellaceae</taxon>
        <taxon>Vitrella</taxon>
    </lineage>
</organism>
<feature type="domain" description="Protein kinase" evidence="1">
    <location>
        <begin position="17"/>
        <end position="95"/>
    </location>
</feature>
<dbReference type="Gene3D" id="3.30.200.20">
    <property type="entry name" value="Phosphorylase Kinase, domain 1"/>
    <property type="match status" value="1"/>
</dbReference>
<dbReference type="GO" id="GO:0005524">
    <property type="term" value="F:ATP binding"/>
    <property type="evidence" value="ECO:0007669"/>
    <property type="project" value="InterPro"/>
</dbReference>
<dbReference type="SUPFAM" id="SSF56112">
    <property type="entry name" value="Protein kinase-like (PK-like)"/>
    <property type="match status" value="1"/>
</dbReference>
<dbReference type="InterPro" id="IPR011009">
    <property type="entry name" value="Kinase-like_dom_sf"/>
</dbReference>
<dbReference type="AlphaFoldDB" id="A0A0G4H056"/>
<sequence>MAAPVTSSKAQDPTEIYTTYDVVGKSANSRVIRAKQKGSNEVRAIKITKCDRTSHQNIEKEIEMMKACRTCPDIVHLYGTHEDSEGRSWMVMGVL</sequence>
<dbReference type="PROSITE" id="PS50011">
    <property type="entry name" value="PROTEIN_KINASE_DOM"/>
    <property type="match status" value="1"/>
</dbReference>
<name>A0A0G4H056_VITBC</name>
<dbReference type="PANTHER" id="PTHR48015:SF16">
    <property type="entry name" value="SERINE_THREONINE-PROTEIN KINASE SULU"/>
    <property type="match status" value="1"/>
</dbReference>
<dbReference type="EMBL" id="CDMY01000910">
    <property type="protein sequence ID" value="CEM36930.1"/>
    <property type="molecule type" value="Genomic_DNA"/>
</dbReference>
<dbReference type="PANTHER" id="PTHR48015">
    <property type="entry name" value="SERINE/THREONINE-PROTEIN KINASE TAO"/>
    <property type="match status" value="1"/>
</dbReference>
<dbReference type="InParanoid" id="A0A0G4H056"/>
<gene>
    <name evidence="2" type="ORF">Vbra_1823</name>
</gene>
<protein>
    <recommendedName>
        <fullName evidence="1">Protein kinase domain-containing protein</fullName>
    </recommendedName>
</protein>
<dbReference type="InterPro" id="IPR000719">
    <property type="entry name" value="Prot_kinase_dom"/>
</dbReference>
<evidence type="ECO:0000259" key="1">
    <source>
        <dbReference type="PROSITE" id="PS50011"/>
    </source>
</evidence>
<proteinExistence type="predicted"/>
<accession>A0A0G4H056</accession>
<keyword evidence="3" id="KW-1185">Reference proteome</keyword>
<dbReference type="GO" id="GO:0035556">
    <property type="term" value="P:intracellular signal transduction"/>
    <property type="evidence" value="ECO:0007669"/>
    <property type="project" value="TreeGrafter"/>
</dbReference>
<dbReference type="InterPro" id="IPR050285">
    <property type="entry name" value="STE20_Ser/Thr_kinase"/>
</dbReference>
<dbReference type="GO" id="GO:0043408">
    <property type="term" value="P:regulation of MAPK cascade"/>
    <property type="evidence" value="ECO:0007669"/>
    <property type="project" value="TreeGrafter"/>
</dbReference>
<evidence type="ECO:0000313" key="2">
    <source>
        <dbReference type="EMBL" id="CEM36930.1"/>
    </source>
</evidence>
<dbReference type="Pfam" id="PF00069">
    <property type="entry name" value="Pkinase"/>
    <property type="match status" value="1"/>
</dbReference>
<dbReference type="Proteomes" id="UP000041254">
    <property type="component" value="Unassembled WGS sequence"/>
</dbReference>
<reference evidence="2 3" key="1">
    <citation type="submission" date="2014-11" db="EMBL/GenBank/DDBJ databases">
        <authorList>
            <person name="Zhu J."/>
            <person name="Qi W."/>
            <person name="Song R."/>
        </authorList>
    </citation>
    <scope>NUCLEOTIDE SEQUENCE [LARGE SCALE GENOMIC DNA]</scope>
</reference>
<dbReference type="VEuPathDB" id="CryptoDB:Vbra_1823"/>
<dbReference type="GO" id="GO:0004672">
    <property type="term" value="F:protein kinase activity"/>
    <property type="evidence" value="ECO:0007669"/>
    <property type="project" value="InterPro"/>
</dbReference>